<accession>A0ABV7ZEK5</accession>
<dbReference type="GO" id="GO:0017168">
    <property type="term" value="F:5-oxoprolinase (ATP-hydrolyzing) activity"/>
    <property type="evidence" value="ECO:0007669"/>
    <property type="project" value="UniProtKB-EC"/>
</dbReference>
<dbReference type="InterPro" id="IPR029000">
    <property type="entry name" value="Cyclophilin-like_dom_sf"/>
</dbReference>
<evidence type="ECO:0000256" key="2">
    <source>
        <dbReference type="ARBA" id="ARBA00022801"/>
    </source>
</evidence>
<keyword evidence="3" id="KW-0067">ATP-binding</keyword>
<evidence type="ECO:0000256" key="3">
    <source>
        <dbReference type="ARBA" id="ARBA00022840"/>
    </source>
</evidence>
<dbReference type="Gene3D" id="3.30.1360.40">
    <property type="match status" value="1"/>
</dbReference>
<dbReference type="PANTHER" id="PTHR34698">
    <property type="entry name" value="5-OXOPROLINASE SUBUNIT B"/>
    <property type="match status" value="1"/>
</dbReference>
<dbReference type="Pfam" id="PF02682">
    <property type="entry name" value="CT_C_D"/>
    <property type="match status" value="1"/>
</dbReference>
<keyword evidence="2 5" id="KW-0378">Hydrolase</keyword>
<proteinExistence type="predicted"/>
<evidence type="ECO:0000313" key="6">
    <source>
        <dbReference type="Proteomes" id="UP001595783"/>
    </source>
</evidence>
<dbReference type="SUPFAM" id="SSF160467">
    <property type="entry name" value="PH0987 N-terminal domain-like"/>
    <property type="match status" value="1"/>
</dbReference>
<dbReference type="InterPro" id="IPR010016">
    <property type="entry name" value="PxpB"/>
</dbReference>
<dbReference type="SMART" id="SM00796">
    <property type="entry name" value="AHS1"/>
    <property type="match status" value="1"/>
</dbReference>
<sequence length="247" mass="27361">MQAVIYRPCGESALLLEFGAQINPQLNAQVRHAERVLKQKALKGVLEIVSAYASLLILYDPLLLSYAQLVQVVENMELDTPNALKEPRYLVEIPTCYHPSLGLDLDSVSQHTHLPLEEIIQRHSAPDYLVYMLGFLPGFAYLGGLDPSLAVPRLAQPRAQVSPGSVGIAHTQTGIYPLSSPGGWQIIAKTPLKLYDPSKNPPVLLQAGDFVRYKPISLEEYTHLAQEVQQGTYQPPRLLVEPKDLHV</sequence>
<feature type="domain" description="Carboxyltransferase" evidence="4">
    <location>
        <begin position="4"/>
        <end position="205"/>
    </location>
</feature>
<dbReference type="EMBL" id="JBHRZO010000002">
    <property type="protein sequence ID" value="MFC3846993.1"/>
    <property type="molecule type" value="Genomic_DNA"/>
</dbReference>
<evidence type="ECO:0000313" key="5">
    <source>
        <dbReference type="EMBL" id="MFC3846993.1"/>
    </source>
</evidence>
<organism evidence="5 6">
    <name type="scientific">Helicobacter baculiformis</name>
    <dbReference type="NCBI Taxonomy" id="427351"/>
    <lineage>
        <taxon>Bacteria</taxon>
        <taxon>Pseudomonadati</taxon>
        <taxon>Campylobacterota</taxon>
        <taxon>Epsilonproteobacteria</taxon>
        <taxon>Campylobacterales</taxon>
        <taxon>Helicobacteraceae</taxon>
        <taxon>Helicobacter</taxon>
    </lineage>
</organism>
<dbReference type="NCBIfam" id="TIGR00370">
    <property type="entry name" value="5-oxoprolinase subunit PxpB"/>
    <property type="match status" value="1"/>
</dbReference>
<dbReference type="Proteomes" id="UP001595783">
    <property type="component" value="Unassembled WGS sequence"/>
</dbReference>
<evidence type="ECO:0000259" key="4">
    <source>
        <dbReference type="SMART" id="SM00796"/>
    </source>
</evidence>
<keyword evidence="1" id="KW-0547">Nucleotide-binding</keyword>
<dbReference type="EC" id="3.5.2.9" evidence="5"/>
<dbReference type="SUPFAM" id="SSF50891">
    <property type="entry name" value="Cyclophilin-like"/>
    <property type="match status" value="1"/>
</dbReference>
<gene>
    <name evidence="5" type="primary">pxpB</name>
    <name evidence="5" type="ORF">ACFOPX_00375</name>
</gene>
<reference evidence="6" key="1">
    <citation type="journal article" date="2019" name="Int. J. Syst. Evol. Microbiol.">
        <title>The Global Catalogue of Microorganisms (GCM) 10K type strain sequencing project: providing services to taxonomists for standard genome sequencing and annotation.</title>
        <authorList>
            <consortium name="The Broad Institute Genomics Platform"/>
            <consortium name="The Broad Institute Genome Sequencing Center for Infectious Disease"/>
            <person name="Wu L."/>
            <person name="Ma J."/>
        </authorList>
    </citation>
    <scope>NUCLEOTIDE SEQUENCE [LARGE SCALE GENOMIC DNA]</scope>
    <source>
        <strain evidence="6">CCUG 53816</strain>
    </source>
</reference>
<evidence type="ECO:0000256" key="1">
    <source>
        <dbReference type="ARBA" id="ARBA00022741"/>
    </source>
</evidence>
<comment type="caution">
    <text evidence="5">The sequence shown here is derived from an EMBL/GenBank/DDBJ whole genome shotgun (WGS) entry which is preliminary data.</text>
</comment>
<dbReference type="PANTHER" id="PTHR34698:SF2">
    <property type="entry name" value="5-OXOPROLINASE SUBUNIT B"/>
    <property type="match status" value="1"/>
</dbReference>
<dbReference type="InterPro" id="IPR003833">
    <property type="entry name" value="CT_C_D"/>
</dbReference>
<keyword evidence="6" id="KW-1185">Reference proteome</keyword>
<name>A0ABV7ZEK5_9HELI</name>
<protein>
    <submittedName>
        <fullName evidence="5">5-oxoprolinase subunit PxpB</fullName>
        <ecNumber evidence="5">3.5.2.9</ecNumber>
    </submittedName>
</protein>
<dbReference type="Gene3D" id="2.40.100.10">
    <property type="entry name" value="Cyclophilin-like"/>
    <property type="match status" value="1"/>
</dbReference>
<dbReference type="RefSeq" id="WP_104751680.1">
    <property type="nucleotide sequence ID" value="NZ_FZMF01000003.1"/>
</dbReference>